<dbReference type="Proteomes" id="UP001185092">
    <property type="component" value="Unassembled WGS sequence"/>
</dbReference>
<keyword evidence="1 4" id="KW-0227">DNA damage</keyword>
<evidence type="ECO:0000259" key="5">
    <source>
        <dbReference type="Pfam" id="PF11967"/>
    </source>
</evidence>
<dbReference type="RefSeq" id="WP_309938238.1">
    <property type="nucleotide sequence ID" value="NZ_AP025305.1"/>
</dbReference>
<organism evidence="6 7">
    <name type="scientific">Aureibacter tunicatorum</name>
    <dbReference type="NCBI Taxonomy" id="866807"/>
    <lineage>
        <taxon>Bacteria</taxon>
        <taxon>Pseudomonadati</taxon>
        <taxon>Bacteroidota</taxon>
        <taxon>Cytophagia</taxon>
        <taxon>Cytophagales</taxon>
        <taxon>Persicobacteraceae</taxon>
        <taxon>Aureibacter</taxon>
    </lineage>
</organism>
<dbReference type="EMBL" id="JAVDQD010000002">
    <property type="protein sequence ID" value="MDR6238732.1"/>
    <property type="molecule type" value="Genomic_DNA"/>
</dbReference>
<dbReference type="PANTHER" id="PTHR33991:SF1">
    <property type="entry name" value="DNA REPAIR PROTEIN RECO"/>
    <property type="match status" value="1"/>
</dbReference>
<evidence type="ECO:0000256" key="3">
    <source>
        <dbReference type="ARBA" id="ARBA00023204"/>
    </source>
</evidence>
<evidence type="ECO:0000256" key="4">
    <source>
        <dbReference type="HAMAP-Rule" id="MF_00201"/>
    </source>
</evidence>
<dbReference type="GO" id="GO:0006302">
    <property type="term" value="P:double-strand break repair"/>
    <property type="evidence" value="ECO:0007669"/>
    <property type="project" value="TreeGrafter"/>
</dbReference>
<comment type="function">
    <text evidence="4">Involved in DNA repair and RecF pathway recombination.</text>
</comment>
<name>A0AAE3XLP0_9BACT</name>
<dbReference type="SUPFAM" id="SSF50249">
    <property type="entry name" value="Nucleic acid-binding proteins"/>
    <property type="match status" value="1"/>
</dbReference>
<protein>
    <recommendedName>
        <fullName evidence="4">DNA repair protein RecO</fullName>
    </recommendedName>
    <alternativeName>
        <fullName evidence="4">Recombination protein O</fullName>
    </alternativeName>
</protein>
<dbReference type="InterPro" id="IPR012340">
    <property type="entry name" value="NA-bd_OB-fold"/>
</dbReference>
<evidence type="ECO:0000313" key="7">
    <source>
        <dbReference type="Proteomes" id="UP001185092"/>
    </source>
</evidence>
<dbReference type="InterPro" id="IPR003717">
    <property type="entry name" value="RecO"/>
</dbReference>
<gene>
    <name evidence="4" type="primary">recO</name>
    <name evidence="6" type="ORF">HNQ88_001769</name>
</gene>
<feature type="domain" description="DNA replication/recombination mediator RecO N-terminal" evidence="5">
    <location>
        <begin position="1"/>
        <end position="79"/>
    </location>
</feature>
<accession>A0AAE3XLP0</accession>
<keyword evidence="3 4" id="KW-0234">DNA repair</keyword>
<evidence type="ECO:0000256" key="2">
    <source>
        <dbReference type="ARBA" id="ARBA00023172"/>
    </source>
</evidence>
<proteinExistence type="inferred from homology"/>
<evidence type="ECO:0000313" key="6">
    <source>
        <dbReference type="EMBL" id="MDR6238732.1"/>
    </source>
</evidence>
<dbReference type="Gene3D" id="2.40.50.140">
    <property type="entry name" value="Nucleic acid-binding proteins"/>
    <property type="match status" value="1"/>
</dbReference>
<comment type="similarity">
    <text evidence="4">Belongs to the RecO family.</text>
</comment>
<comment type="caution">
    <text evidence="6">The sequence shown here is derived from an EMBL/GenBank/DDBJ whole genome shotgun (WGS) entry which is preliminary data.</text>
</comment>
<dbReference type="AlphaFoldDB" id="A0AAE3XLP0"/>
<dbReference type="HAMAP" id="MF_00201">
    <property type="entry name" value="RecO"/>
    <property type="match status" value="1"/>
</dbReference>
<keyword evidence="7" id="KW-1185">Reference proteome</keyword>
<dbReference type="InterPro" id="IPR022572">
    <property type="entry name" value="DNA_rep/recomb_RecO_N"/>
</dbReference>
<sequence length="228" mass="26388">MVHHTKGIVLNFVKFKETSIIVKLFTEKFGTQSYIVNGVRSSKAKGKMAMFQPFTLLDMQVYHKPNADINRISELHIGKPFFSIPYDVHKSAITIFLTEFCAKVLFHEESNPPLYNYLEASMELFDNLETGKDNFHLQFMVKLSSRLGIAFETAEEFSRLVESHFPVLVSQEEKEALKSFLDMELGGECRISNGIRSSLFDLLLKYYQYHYDNISNLKSIHVLKEVFH</sequence>
<dbReference type="GO" id="GO:0006310">
    <property type="term" value="P:DNA recombination"/>
    <property type="evidence" value="ECO:0007669"/>
    <property type="project" value="UniProtKB-UniRule"/>
</dbReference>
<reference evidence="6" key="1">
    <citation type="submission" date="2023-07" db="EMBL/GenBank/DDBJ databases">
        <title>Genomic Encyclopedia of Type Strains, Phase IV (KMG-IV): sequencing the most valuable type-strain genomes for metagenomic binning, comparative biology and taxonomic classification.</title>
        <authorList>
            <person name="Goeker M."/>
        </authorList>
    </citation>
    <scope>NUCLEOTIDE SEQUENCE</scope>
    <source>
        <strain evidence="6">DSM 26174</strain>
    </source>
</reference>
<keyword evidence="2 4" id="KW-0233">DNA recombination</keyword>
<dbReference type="GO" id="GO:0043590">
    <property type="term" value="C:bacterial nucleoid"/>
    <property type="evidence" value="ECO:0007669"/>
    <property type="project" value="TreeGrafter"/>
</dbReference>
<dbReference type="Pfam" id="PF11967">
    <property type="entry name" value="RecO_N"/>
    <property type="match status" value="1"/>
</dbReference>
<evidence type="ECO:0000256" key="1">
    <source>
        <dbReference type="ARBA" id="ARBA00022763"/>
    </source>
</evidence>
<dbReference type="PANTHER" id="PTHR33991">
    <property type="entry name" value="DNA REPAIR PROTEIN RECO"/>
    <property type="match status" value="1"/>
</dbReference>
<dbReference type="Pfam" id="PF02565">
    <property type="entry name" value="RecO_C"/>
    <property type="match status" value="1"/>
</dbReference>
<dbReference type="NCBIfam" id="TIGR00613">
    <property type="entry name" value="reco"/>
    <property type="match status" value="1"/>
</dbReference>